<keyword evidence="5" id="KW-0328">Glycosyltransferase</keyword>
<dbReference type="InterPro" id="IPR016024">
    <property type="entry name" value="ARM-type_fold"/>
</dbReference>
<feature type="transmembrane region" description="Helical" evidence="13">
    <location>
        <begin position="2602"/>
        <end position="2623"/>
    </location>
</feature>
<evidence type="ECO:0000256" key="11">
    <source>
        <dbReference type="ARBA" id="ARBA00023180"/>
    </source>
</evidence>
<dbReference type="Pfam" id="PF16213">
    <property type="entry name" value="DCB"/>
    <property type="match status" value="1"/>
</dbReference>
<name>A0A2P7YNK2_9ASCO</name>
<reference evidence="18 19" key="1">
    <citation type="submission" date="2018-03" db="EMBL/GenBank/DDBJ databases">
        <title>Candida pseudohaemulonii genome assembly and annotation.</title>
        <authorList>
            <person name="Munoz J.F."/>
            <person name="Gade L.G."/>
            <person name="Chow N.A."/>
            <person name="Litvintseva A.P."/>
            <person name="Loparev V.N."/>
            <person name="Cuomo C.A."/>
        </authorList>
    </citation>
    <scope>NUCLEOTIDE SEQUENCE [LARGE SCALE GENOMIC DNA]</scope>
    <source>
        <strain evidence="18 19">B12108</strain>
    </source>
</reference>
<evidence type="ECO:0000256" key="3">
    <source>
        <dbReference type="ARBA" id="ARBA00022448"/>
    </source>
</evidence>
<dbReference type="STRING" id="418784.A0A2P7YNK2"/>
<feature type="transmembrane region" description="Helical" evidence="13">
    <location>
        <begin position="2546"/>
        <end position="2569"/>
    </location>
</feature>
<dbReference type="EMBL" id="PYFQ01000008">
    <property type="protein sequence ID" value="PSK37544.1"/>
    <property type="molecule type" value="Genomic_DNA"/>
</dbReference>
<sequence>MTTVGQLKHDLEALLAECRRKHADVRTATETALNAAKKVDPRTNINDNVQLQHTLCVPFMMAVAGGLKPQTQALSVLPKLIAASALPADFADDLLQSFYKNDVHLLPLDSQLKILQTIPGLMQNYEIHGKSFLLLVAVLCLLMGSGSPALSNTASATMQQVFSGLYDKLGKHAKGDQLQTVELASAGSEKPEVFHLDSLELECYKVFYDLSALVANDEVEYFDPDIQIRRVVVLEIVENVLSLNKATFRNHEELIALCRVKTFPALLKLVTSTTHNFPTVLRALRIIHLLVATQADLLGMETEIVLSSTNHLLLDAEDSSSRSLSVTAVSAENVQPSTTLPFWVKVLVLEMYKTLFNNFDVVRVIYETHDRDEKKKNVIRELFSVLNHYLESSLPQFFAEETFPNAEKNTSRLSKQNAALKVSLLDHLDKTDPPASVPPLYPAHLVFKILISVADGVSEFVSRISANSNTNDIEANVDFITSFNETISPEVFKLLKKYLHCATDNEYFHNVVRAVQRYTHAVGLLGMTLLRDDLLVLLSDCVIKGPAPLEPRKQNNSNLLALGESIVDTISSTIQAPASPQNSQASQFESSSKKSTSDDELLAFGSRVFTSRQIICYRALTNLAISLGLTLQDSWRIMWITFQWVDYFLSGADEYSGFANNKELKKFAEPQVSSQDSTIIRNARAKLLESISAYQPQSFEELVKVLTLLYNEDLATIKTIQTCPFNRSFFIRLLVLLVTNSPSLLLENQPVWDHLINYFTDLATDRSIPHHRRNFYVTCMNDVVVSVTKEGFHNSKDTDGLAAMSLKAFITFIDKLFGLPDSEELLVSNCETEMHLTVLTTLRSLIDEFDDRFQNCWGLVFTILRSVFHKHAGSNVQDKKLDEKTRLLIATSFDTLKLILDEFLNSLPEEHLKTLIDTLVNFCSQEHDLNISFSSVSYFWSISDAIRSHMDGASATSSDISVEEADTIQKLELALEKCSTDTIAFNQGLNVYLLARLSDLSSDSRTQVREGAIQTLFQILDAHGRYLPSWQMIYDVVLPGVIDVSRWKEKSTSPHNDIISTFNLVLSGLVAVLNKYMIDFTDKATLAVKLQFWLQILNYFNNLLALNWKDLNLKIFQSFQDLILPLPKVKDVPSEVVNSVFDFWVNVPVEYDFVNPEYQDSLAVFNRSFTSVYPVVEHRLSLADLSKVLSLLNQCARYPVLKSSLNDSEKLTDIQKAVIENLKLLCKNELKDEFNSVIIQHLCIILCYPYQTRTRIERKLKSKFEGRLKIPTFTAISEASLELMTEKIHGLGNLNVLLPEQGFEKLVSSLIEAVSYKAQGCQGNEKPQWVKCNELITHLAQRLLNENLSEVKNRNEVWHLLVDALTVCFEDVKPEEEKETFRQIDTLEEIVLPVLFLGNIKQEEALQQTIGRIYSHSYLYEMNNVERELCEGSLEHTISSLANFAFNDCFGTTAQLVPYKNRDIRLRCLKDLFNFALNSDRSLAVAFKFALARASFTLRRVIAEQRLLNKKPMARILEEELKVVLEGLKKVQMARKERMGGISILLSKLVPFVSNIEGMGARVERILLRRHRFSMKKSSSLHYAEFDPELGDLQKKRSLVRRDRQRMDENNPRYHYTQVANQQQSHLRIQPSLTGLDPTASHERSGRPSFQYPQVAEEDEGIPLMDMDDSPKAGREIIGLNDEVLPKKQKPRSQLAQRAAVVPKNNDLSFWKIYCYVITFWAPAPILKLFGLKTKDRQYAWREKIGLISCILYIGAFVAYITFGFTRTVCTNSTVKTRSNEVSNGYLIINGRSYDLTSSQHPKAAGIPAGSNILYPPVNAGGMDASFLFQNVNGNCKGLIRPRDNCSIPYEGEELAWYMPCRLFAQDGSSEVNNTDVYYDGWACHTSLDARDVYYNMEVNGDVYFTWDDIRNSSRNLVVFSGSVLDLDLINWISTDDVTYPALFNELRDDPLFKGHDISMVLSSGEQRQAARCLSEIIKVGVIESETVGCICSKIVLYVSLVFILSVVVVKFLMACYFRWWIALRQGASDFDNKSTYEREREIEDWVDNPTAAAPLTTVPAKARADYQTQKTNRQSVFIKNSHAQKLIPAADIGKYYEDGDKKLSKTFKYTTMSTQAALLGRNKKQLGREHQSRSMVFSHSRASSMDLLSRPASMLDPFLVQNDPINGLSPEIIHPDVVPQPPVEYQPYGYPLAHLLALVTCYSEDEEGLRTTLDSVATTDYPNSHKLILMVCDGMIKGSGSDITTPDIALGLMTDFAIPPEDVQAYSYVAVAQGTKRHNMAKVYAGFYKYDDSTVPPEKQQRVPIITIVKTGTPDEAGTAKPGNRGKRDSQIIMMSFLQKVMFDERMTQLEYALLESIFRVTGLMAEFYEMTLMVDADTKVYPDCLTHMCAEMIKDPAIMGLCGETKIANKRDSWVTAIQVFEYYISHHQAKAFESVFGGVTCLPGCFSMYRIKAPKGDNGYWVPILANPDIVERYSDNVTDTLHKKNLLLLGEDRFLSSLMLKTFPKRHQIFVPKAACKTIVPDKFKVLLSQRRRWINSTVHNLFELVLVNDLCGTFCFSMQFVIFIELVGTLVLPCAIAITIYVIIFAIVSTPTPVMSLILLAVIFGLPGLLIVITVSSWSYVVYFFIYLIALPIWNFVFPTYAYWKFDDFSWGNTRTVAGETAGAGKSGHNGDGVFDSSSIVMKRWREWEGARRDELAAPQLAWDPNPEKELEYSEGSLGSP</sequence>
<feature type="domain" description="Chitin synthase 4-like" evidence="17">
    <location>
        <begin position="1903"/>
        <end position="1982"/>
    </location>
</feature>
<accession>A0A2P7YNK2</accession>
<gene>
    <name evidence="18" type="ORF">C7M61_003248</name>
</gene>
<evidence type="ECO:0000256" key="2">
    <source>
        <dbReference type="ARBA" id="ARBA00012543"/>
    </source>
</evidence>
<organism evidence="18 19">
    <name type="scientific">Candidozyma pseudohaemuli</name>
    <dbReference type="NCBI Taxonomy" id="418784"/>
    <lineage>
        <taxon>Eukaryota</taxon>
        <taxon>Fungi</taxon>
        <taxon>Dikarya</taxon>
        <taxon>Ascomycota</taxon>
        <taxon>Saccharomycotina</taxon>
        <taxon>Pichiomycetes</taxon>
        <taxon>Metschnikowiaceae</taxon>
        <taxon>Candidozyma</taxon>
    </lineage>
</organism>
<dbReference type="SUPFAM" id="SSF48371">
    <property type="entry name" value="ARM repeat"/>
    <property type="match status" value="1"/>
</dbReference>
<keyword evidence="19" id="KW-1185">Reference proteome</keyword>
<dbReference type="RefSeq" id="XP_024713079.1">
    <property type="nucleotide sequence ID" value="XM_024858592.1"/>
</dbReference>
<proteinExistence type="predicted"/>
<keyword evidence="7 13" id="KW-0812">Transmembrane</keyword>
<dbReference type="GO" id="GO:0005886">
    <property type="term" value="C:plasma membrane"/>
    <property type="evidence" value="ECO:0007669"/>
    <property type="project" value="UniProtKB-SubCell"/>
</dbReference>
<dbReference type="InterPro" id="IPR029044">
    <property type="entry name" value="Nucleotide-diphossugar_trans"/>
</dbReference>
<dbReference type="GO" id="GO:0015031">
    <property type="term" value="P:protein transport"/>
    <property type="evidence" value="ECO:0007669"/>
    <property type="project" value="UniProtKB-KW"/>
</dbReference>
<feature type="domain" description="Mon2 C-terminal" evidence="15">
    <location>
        <begin position="902"/>
        <end position="1059"/>
    </location>
</feature>
<evidence type="ECO:0000259" key="14">
    <source>
        <dbReference type="Pfam" id="PF12783"/>
    </source>
</evidence>
<dbReference type="InterPro" id="IPR054295">
    <property type="entry name" value="CHS4-like_dom"/>
</dbReference>
<dbReference type="GO" id="GO:0030428">
    <property type="term" value="C:cell septum"/>
    <property type="evidence" value="ECO:0007669"/>
    <property type="project" value="TreeGrafter"/>
</dbReference>
<dbReference type="VEuPathDB" id="FungiDB:C7M61_003248"/>
<keyword evidence="3" id="KW-0813">Transport</keyword>
<evidence type="ECO:0000256" key="8">
    <source>
        <dbReference type="ARBA" id="ARBA00022927"/>
    </source>
</evidence>
<dbReference type="Pfam" id="PF03142">
    <property type="entry name" value="Chitin_synth_2"/>
    <property type="match status" value="1"/>
</dbReference>
<dbReference type="GO" id="GO:0005794">
    <property type="term" value="C:Golgi apparatus"/>
    <property type="evidence" value="ECO:0007669"/>
    <property type="project" value="UniProtKB-ARBA"/>
</dbReference>
<keyword evidence="4" id="KW-1003">Cell membrane</keyword>
<evidence type="ECO:0000259" key="17">
    <source>
        <dbReference type="Pfam" id="PF22997"/>
    </source>
</evidence>
<comment type="caution">
    <text evidence="18">The sequence shown here is derived from an EMBL/GenBank/DDBJ whole genome shotgun (WGS) entry which is preliminary data.</text>
</comment>
<feature type="transmembrane region" description="Helical" evidence="13">
    <location>
        <begin position="1711"/>
        <end position="1732"/>
    </location>
</feature>
<evidence type="ECO:0000313" key="19">
    <source>
        <dbReference type="Proteomes" id="UP000241107"/>
    </source>
</evidence>
<evidence type="ECO:0000256" key="13">
    <source>
        <dbReference type="SAM" id="Phobius"/>
    </source>
</evidence>
<dbReference type="Pfam" id="PF22997">
    <property type="entry name" value="CHS4"/>
    <property type="match status" value="1"/>
</dbReference>
<evidence type="ECO:0000259" key="16">
    <source>
        <dbReference type="Pfam" id="PF16213"/>
    </source>
</evidence>
<keyword evidence="8" id="KW-0653">Protein transport</keyword>
<dbReference type="InterPro" id="IPR032629">
    <property type="entry name" value="DCB_dom"/>
</dbReference>
<dbReference type="PANTHER" id="PTHR22914">
    <property type="entry name" value="CHITIN SYNTHASE"/>
    <property type="match status" value="1"/>
</dbReference>
<dbReference type="GO" id="GO:0004100">
    <property type="term" value="F:chitin synthase activity"/>
    <property type="evidence" value="ECO:0007669"/>
    <property type="project" value="UniProtKB-EC"/>
</dbReference>
<dbReference type="Pfam" id="PF16206">
    <property type="entry name" value="Mon2_C"/>
    <property type="match status" value="1"/>
</dbReference>
<evidence type="ECO:0000256" key="4">
    <source>
        <dbReference type="ARBA" id="ARBA00022475"/>
    </source>
</evidence>
<keyword evidence="9 13" id="KW-1133">Transmembrane helix</keyword>
<evidence type="ECO:0000256" key="1">
    <source>
        <dbReference type="ARBA" id="ARBA00004651"/>
    </source>
</evidence>
<dbReference type="GO" id="GO:0006031">
    <property type="term" value="P:chitin biosynthetic process"/>
    <property type="evidence" value="ECO:0007669"/>
    <property type="project" value="TreeGrafter"/>
</dbReference>
<dbReference type="OrthoDB" id="294853at2759"/>
<comment type="subcellular location">
    <subcellularLocation>
        <location evidence="1">Cell membrane</location>
        <topology evidence="1">Multi-pass membrane protein</topology>
    </subcellularLocation>
</comment>
<dbReference type="PANTHER" id="PTHR22914:SF16">
    <property type="entry name" value="CHITIN SYNTHASE 3"/>
    <property type="match status" value="1"/>
</dbReference>
<feature type="transmembrane region" description="Helical" evidence="13">
    <location>
        <begin position="1744"/>
        <end position="1763"/>
    </location>
</feature>
<feature type="transmembrane region" description="Helical" evidence="13">
    <location>
        <begin position="1995"/>
        <end position="2018"/>
    </location>
</feature>
<evidence type="ECO:0000256" key="9">
    <source>
        <dbReference type="ARBA" id="ARBA00022989"/>
    </source>
</evidence>
<keyword evidence="10 13" id="KW-0472">Membrane</keyword>
<feature type="domain" description="Mon2/Sec7/BIG1-like HUS" evidence="14">
    <location>
        <begin position="202"/>
        <end position="378"/>
    </location>
</feature>
<dbReference type="EC" id="2.4.1.16" evidence="2"/>
<evidence type="ECO:0000256" key="12">
    <source>
        <dbReference type="SAM" id="MobiDB-lite"/>
    </source>
</evidence>
<dbReference type="InterPro" id="IPR032691">
    <property type="entry name" value="Mon2/Sec7/BIG1-like_HUS"/>
</dbReference>
<dbReference type="Pfam" id="PF12783">
    <property type="entry name" value="Sec7-like_HUS"/>
    <property type="match status" value="1"/>
</dbReference>
<evidence type="ECO:0000256" key="10">
    <source>
        <dbReference type="ARBA" id="ARBA00023136"/>
    </source>
</evidence>
<evidence type="ECO:0000313" key="18">
    <source>
        <dbReference type="EMBL" id="PSK37544.1"/>
    </source>
</evidence>
<dbReference type="InterPro" id="IPR032817">
    <property type="entry name" value="Mon2_C"/>
</dbReference>
<dbReference type="SUPFAM" id="SSF53448">
    <property type="entry name" value="Nucleotide-diphospho-sugar transferases"/>
    <property type="match status" value="1"/>
</dbReference>
<evidence type="ECO:0000256" key="6">
    <source>
        <dbReference type="ARBA" id="ARBA00022679"/>
    </source>
</evidence>
<feature type="transmembrane region" description="Helical" evidence="13">
    <location>
        <begin position="2629"/>
        <end position="2649"/>
    </location>
</feature>
<evidence type="ECO:0000256" key="5">
    <source>
        <dbReference type="ARBA" id="ARBA00022676"/>
    </source>
</evidence>
<evidence type="ECO:0000256" key="7">
    <source>
        <dbReference type="ARBA" id="ARBA00022692"/>
    </source>
</evidence>
<dbReference type="GeneID" id="36566637"/>
<feature type="domain" description="Mon2/Sec7/BIG1-like dimerisation and cyclophilin-binding" evidence="16">
    <location>
        <begin position="5"/>
        <end position="168"/>
    </location>
</feature>
<keyword evidence="11" id="KW-0325">Glycoprotein</keyword>
<dbReference type="InterPro" id="IPR004835">
    <property type="entry name" value="Chitin_synth"/>
</dbReference>
<feature type="transmembrane region" description="Helical" evidence="13">
    <location>
        <begin position="2575"/>
        <end position="2595"/>
    </location>
</feature>
<keyword evidence="6" id="KW-0808">Transferase</keyword>
<protein>
    <recommendedName>
        <fullName evidence="2">chitin synthase</fullName>
        <ecNumber evidence="2">2.4.1.16</ecNumber>
    </recommendedName>
</protein>
<dbReference type="Proteomes" id="UP000241107">
    <property type="component" value="Unassembled WGS sequence"/>
</dbReference>
<evidence type="ECO:0000259" key="15">
    <source>
        <dbReference type="Pfam" id="PF16206"/>
    </source>
</evidence>
<dbReference type="CDD" id="cd04190">
    <property type="entry name" value="Chitin_synth_C"/>
    <property type="match status" value="1"/>
</dbReference>
<feature type="region of interest" description="Disordered" evidence="12">
    <location>
        <begin position="1632"/>
        <end position="1653"/>
    </location>
</feature>